<evidence type="ECO:0000313" key="2">
    <source>
        <dbReference type="EMBL" id="CEM56179.1"/>
    </source>
</evidence>
<dbReference type="EMBL" id="CDMZ01005950">
    <property type="protein sequence ID" value="CEM56179.1"/>
    <property type="molecule type" value="Genomic_DNA"/>
</dbReference>
<sequence>MEQTPVIERSLSGPPAPGSELASALSPLDAADHALPAVRVEEHIEVSPSDVSGASGQAGQDDPPPPVPPVSDPPHPVAEAFSGDGPPAPLPAPLYPHSALPTGHQAAYYPIRTPGVGFPGFAPLQVTPIPPALGFFPSASPYTTPVPQSADQIYNPSWLLDTLDSLYLSPYESRVRKRWRVIKALCPLTSESVDTYFARAAKVFGRLHRLVPAMVFGSEPFVPFEYSILLESLPAEGGAQ</sequence>
<gene>
    <name evidence="2" type="ORF">Cvel_14167</name>
</gene>
<dbReference type="AlphaFoldDB" id="A0A0G4IG30"/>
<dbReference type="VEuPathDB" id="CryptoDB:Cvel_14167"/>
<reference evidence="2" key="1">
    <citation type="submission" date="2014-11" db="EMBL/GenBank/DDBJ databases">
        <authorList>
            <person name="Otto D Thomas"/>
            <person name="Naeem Raeece"/>
        </authorList>
    </citation>
    <scope>NUCLEOTIDE SEQUENCE</scope>
</reference>
<feature type="compositionally biased region" description="Low complexity" evidence="1">
    <location>
        <begin position="21"/>
        <end position="37"/>
    </location>
</feature>
<name>A0A0G4IG30_9ALVE</name>
<feature type="compositionally biased region" description="Polar residues" evidence="1">
    <location>
        <begin position="49"/>
        <end position="58"/>
    </location>
</feature>
<accession>A0A0G4IG30</accession>
<feature type="region of interest" description="Disordered" evidence="1">
    <location>
        <begin position="1"/>
        <end position="94"/>
    </location>
</feature>
<proteinExistence type="predicted"/>
<organism evidence="2">
    <name type="scientific">Chromera velia CCMP2878</name>
    <dbReference type="NCBI Taxonomy" id="1169474"/>
    <lineage>
        <taxon>Eukaryota</taxon>
        <taxon>Sar</taxon>
        <taxon>Alveolata</taxon>
        <taxon>Colpodellida</taxon>
        <taxon>Chromeraceae</taxon>
        <taxon>Chromera</taxon>
    </lineage>
</organism>
<feature type="compositionally biased region" description="Pro residues" evidence="1">
    <location>
        <begin position="62"/>
        <end position="76"/>
    </location>
</feature>
<evidence type="ECO:0000256" key="1">
    <source>
        <dbReference type="SAM" id="MobiDB-lite"/>
    </source>
</evidence>
<protein>
    <submittedName>
        <fullName evidence="2">Uncharacterized protein</fullName>
    </submittedName>
</protein>
<dbReference type="PhylomeDB" id="A0A0G4IG30"/>